<feature type="domain" description="DUF3817" evidence="7">
    <location>
        <begin position="32"/>
        <end position="117"/>
    </location>
</feature>
<evidence type="ECO:0000256" key="6">
    <source>
        <dbReference type="SAM" id="Phobius"/>
    </source>
</evidence>
<sequence length="125" mass="14040">MSPSLQFIPGFASTYWPPYPPGGSMSSQHLIHTLRLVALIEGLSWLALIGTMIFEGFTGQHEPVSWAGRVHGGLFTVFALVLFWAWRQLAWSRKFALLIGFSSIAPFGFLFADPFLRRKLAELEQ</sequence>
<comment type="subcellular location">
    <subcellularLocation>
        <location evidence="1">Cell membrane</location>
        <topology evidence="1">Multi-pass membrane protein</topology>
    </subcellularLocation>
</comment>
<evidence type="ECO:0000313" key="8">
    <source>
        <dbReference type="EMBL" id="MBK1834071.1"/>
    </source>
</evidence>
<protein>
    <submittedName>
        <fullName evidence="8">DUF3817 domain-containing protein</fullName>
    </submittedName>
</protein>
<evidence type="ECO:0000256" key="2">
    <source>
        <dbReference type="ARBA" id="ARBA00022475"/>
    </source>
</evidence>
<evidence type="ECO:0000256" key="5">
    <source>
        <dbReference type="ARBA" id="ARBA00023136"/>
    </source>
</evidence>
<keyword evidence="9" id="KW-1185">Reference proteome</keyword>
<feature type="transmembrane region" description="Helical" evidence="6">
    <location>
        <begin position="66"/>
        <end position="86"/>
    </location>
</feature>
<evidence type="ECO:0000256" key="1">
    <source>
        <dbReference type="ARBA" id="ARBA00004651"/>
    </source>
</evidence>
<dbReference type="PANTHER" id="PTHR40077:SF1">
    <property type="entry name" value="MEMBRANE PROTEIN"/>
    <property type="match status" value="1"/>
</dbReference>
<dbReference type="InterPro" id="IPR023845">
    <property type="entry name" value="DUF3817_TM"/>
</dbReference>
<proteinExistence type="predicted"/>
<feature type="transmembrane region" description="Helical" evidence="6">
    <location>
        <begin position="95"/>
        <end position="112"/>
    </location>
</feature>
<gene>
    <name evidence="8" type="ORF">JIN78_08365</name>
</gene>
<keyword evidence="4 6" id="KW-1133">Transmembrane helix</keyword>
<dbReference type="NCBIfam" id="TIGR03954">
    <property type="entry name" value="integ_memb_HG"/>
    <property type="match status" value="1"/>
</dbReference>
<reference evidence="8" key="1">
    <citation type="submission" date="2021-01" db="EMBL/GenBank/DDBJ databases">
        <title>Modified the classification status of verrucomicrobia.</title>
        <authorList>
            <person name="Feng X."/>
        </authorList>
    </citation>
    <scope>NUCLEOTIDE SEQUENCE</scope>
    <source>
        <strain evidence="8">KCTC 12986</strain>
    </source>
</reference>
<dbReference type="AlphaFoldDB" id="A0A934RR29"/>
<accession>A0A934RR29</accession>
<evidence type="ECO:0000259" key="7">
    <source>
        <dbReference type="Pfam" id="PF12823"/>
    </source>
</evidence>
<dbReference type="EMBL" id="JAENIO010000017">
    <property type="protein sequence ID" value="MBK1834071.1"/>
    <property type="molecule type" value="Genomic_DNA"/>
</dbReference>
<keyword evidence="2" id="KW-1003">Cell membrane</keyword>
<evidence type="ECO:0000256" key="4">
    <source>
        <dbReference type="ARBA" id="ARBA00022989"/>
    </source>
</evidence>
<evidence type="ECO:0000313" key="9">
    <source>
        <dbReference type="Proteomes" id="UP000604083"/>
    </source>
</evidence>
<dbReference type="GO" id="GO:0005886">
    <property type="term" value="C:plasma membrane"/>
    <property type="evidence" value="ECO:0007669"/>
    <property type="project" value="UniProtKB-SubCell"/>
</dbReference>
<evidence type="ECO:0000256" key="3">
    <source>
        <dbReference type="ARBA" id="ARBA00022692"/>
    </source>
</evidence>
<keyword evidence="5 6" id="KW-0472">Membrane</keyword>
<organism evidence="8 9">
    <name type="scientific">Roseibacillus ishigakijimensis</name>
    <dbReference type="NCBI Taxonomy" id="454146"/>
    <lineage>
        <taxon>Bacteria</taxon>
        <taxon>Pseudomonadati</taxon>
        <taxon>Verrucomicrobiota</taxon>
        <taxon>Verrucomicrobiia</taxon>
        <taxon>Verrucomicrobiales</taxon>
        <taxon>Verrucomicrobiaceae</taxon>
        <taxon>Roseibacillus</taxon>
    </lineage>
</organism>
<dbReference type="PANTHER" id="PTHR40077">
    <property type="entry name" value="MEMBRANE PROTEIN-RELATED"/>
    <property type="match status" value="1"/>
</dbReference>
<dbReference type="Proteomes" id="UP000604083">
    <property type="component" value="Unassembled WGS sequence"/>
</dbReference>
<dbReference type="Pfam" id="PF12823">
    <property type="entry name" value="DUF3817"/>
    <property type="match status" value="1"/>
</dbReference>
<comment type="caution">
    <text evidence="8">The sequence shown here is derived from an EMBL/GenBank/DDBJ whole genome shotgun (WGS) entry which is preliminary data.</text>
</comment>
<feature type="transmembrane region" description="Helical" evidence="6">
    <location>
        <begin position="34"/>
        <end position="54"/>
    </location>
</feature>
<dbReference type="RefSeq" id="WP_200391505.1">
    <property type="nucleotide sequence ID" value="NZ_JAENIO010000017.1"/>
</dbReference>
<keyword evidence="3 6" id="KW-0812">Transmembrane</keyword>
<name>A0A934RR29_9BACT</name>